<feature type="compositionally biased region" description="Polar residues" evidence="2">
    <location>
        <begin position="288"/>
        <end position="307"/>
    </location>
</feature>
<feature type="region of interest" description="Disordered" evidence="2">
    <location>
        <begin position="581"/>
        <end position="622"/>
    </location>
</feature>
<organism evidence="4 5">
    <name type="scientific">Skeletonema marinoi</name>
    <dbReference type="NCBI Taxonomy" id="267567"/>
    <lineage>
        <taxon>Eukaryota</taxon>
        <taxon>Sar</taxon>
        <taxon>Stramenopiles</taxon>
        <taxon>Ochrophyta</taxon>
        <taxon>Bacillariophyta</taxon>
        <taxon>Coscinodiscophyceae</taxon>
        <taxon>Thalassiosirophycidae</taxon>
        <taxon>Thalassiosirales</taxon>
        <taxon>Skeletonemataceae</taxon>
        <taxon>Skeletonema</taxon>
        <taxon>Skeletonema marinoi-dohrnii complex</taxon>
    </lineage>
</organism>
<feature type="compositionally biased region" description="Low complexity" evidence="2">
    <location>
        <begin position="654"/>
        <end position="673"/>
    </location>
</feature>
<feature type="compositionally biased region" description="Low complexity" evidence="2">
    <location>
        <begin position="716"/>
        <end position="728"/>
    </location>
</feature>
<feature type="compositionally biased region" description="Low complexity" evidence="2">
    <location>
        <begin position="324"/>
        <end position="352"/>
    </location>
</feature>
<evidence type="ECO:0000256" key="1">
    <source>
        <dbReference type="SAM" id="Coils"/>
    </source>
</evidence>
<feature type="compositionally biased region" description="Polar residues" evidence="2">
    <location>
        <begin position="932"/>
        <end position="942"/>
    </location>
</feature>
<feature type="compositionally biased region" description="Low complexity" evidence="2">
    <location>
        <begin position="87"/>
        <end position="100"/>
    </location>
</feature>
<feature type="region of interest" description="Disordered" evidence="2">
    <location>
        <begin position="417"/>
        <end position="477"/>
    </location>
</feature>
<feature type="compositionally biased region" description="Polar residues" evidence="2">
    <location>
        <begin position="856"/>
        <end position="876"/>
    </location>
</feature>
<keyword evidence="3" id="KW-0472">Membrane</keyword>
<comment type="caution">
    <text evidence="4">The sequence shown here is derived from an EMBL/GenBank/DDBJ whole genome shotgun (WGS) entry which is preliminary data.</text>
</comment>
<dbReference type="EMBL" id="JATAAI010000014">
    <property type="protein sequence ID" value="KAK1741216.1"/>
    <property type="molecule type" value="Genomic_DNA"/>
</dbReference>
<feature type="compositionally biased region" description="Low complexity" evidence="2">
    <location>
        <begin position="613"/>
        <end position="622"/>
    </location>
</feature>
<sequence length="1079" mass="116514">MMMMASTSLSSSGFEDHDHLNMFAAAANDGNDNNSLQLLEEGLSDNIIDNSTHDNESSGAQQQQNDRSQQEAVALLAFNKAFEQNKSSSSSSSLSIDASSKNNTPSRTASLSSASAILQASHGGIVHKDDSTHATIKVEAPSSKPMQHSPGSNDNNDNDDDISLNSADLQSPGGFDGSMSLSDFLMDSPKPNNTNGSSSQFDGGNSSSKSSFNIDKTFKSSNVNNIKGGARRIQQHRHSSSITSTGSSGVVGESSNHSNSSNKFMSSLSGLFKPISKRKREQQQQQQVFQRNTAISPLSSSATSYDTKSFGLIRNNATSRQKQLHQQQQQQRLRQQQQQQHDNNNDSNNNNSWKGSSALSITTCNSTTGNSSILNPLKKKHSRVSWQIRDDDLEKDLSFGGGGSKPSFFGSKPSFFGSSSNNSSATPSSRPSKRNSSWTITDLECLTNNNSPDNIAEGGGGGGYEGDDSSSSQFQMIGSSSAKSILTPEEQHLWASMLQLANMSGTTLSNDVNGGKVSSVGDTVDASEESTALSTTKSIQDAMNVAAAAILQTDAAMGRGAVGDDALDGDRVEGMTMTLSRGKSLAAPVEGSSLNPPRSSSPSLLQAPPPQQPSLSTDITPATAVTVTTLAYQEVEEYRERLRRKREEMEGIDSSYSSQQQQQQQSPPPTELSDLNSLLLENATNINNAVLLQRALYALRIHRGSLMDGNNAIDTSSNNNNVNGDASDQPTSLSRCRFSRSEHSGLDHLALNHLLTLSSSVRSSGTAGSGSGRNSNSTWRTAAQAAAASLTRSSQPPSPPPAVSTAADNVQRRHTLLETQPGAYSDPNPAPLLFRRTFANPNRRESRQAARRNTLDALNSQRTSNATTDSGSSVGYQQQQQDQQNQPQLQHRRTSSLDSGPSSAANNNDSENNMDEEFANTLQYPPIHNDAPENSITAQVTPYNPDESYNRRHLGTLLESTQSQQSTSSINTHTDRRALFGAQSSVRRQSRRALQMIQAVLVSDEIVEAVEAEHIPNGDGFLFPNDLERMDMMEELLEEKEEEARMIEDRYRRRERVWMVVVTVLVVVVVALVVTAAKR</sequence>
<evidence type="ECO:0000256" key="3">
    <source>
        <dbReference type="SAM" id="Phobius"/>
    </source>
</evidence>
<protein>
    <submittedName>
        <fullName evidence="4">Uncharacterized protein</fullName>
    </submittedName>
</protein>
<reference evidence="4" key="1">
    <citation type="submission" date="2023-06" db="EMBL/GenBank/DDBJ databases">
        <title>Survivors Of The Sea: Transcriptome response of Skeletonema marinoi to long-term dormancy.</title>
        <authorList>
            <person name="Pinder M.I.M."/>
            <person name="Kourtchenko O."/>
            <person name="Robertson E.K."/>
            <person name="Larsson T."/>
            <person name="Maumus F."/>
            <person name="Osuna-Cruz C.M."/>
            <person name="Vancaester E."/>
            <person name="Stenow R."/>
            <person name="Vandepoele K."/>
            <person name="Ploug H."/>
            <person name="Bruchert V."/>
            <person name="Godhe A."/>
            <person name="Topel M."/>
        </authorList>
    </citation>
    <scope>NUCLEOTIDE SEQUENCE</scope>
    <source>
        <strain evidence="4">R05AC</strain>
    </source>
</reference>
<evidence type="ECO:0000313" key="5">
    <source>
        <dbReference type="Proteomes" id="UP001224775"/>
    </source>
</evidence>
<feature type="region of interest" description="Disordered" evidence="2">
    <location>
        <begin position="761"/>
        <end position="808"/>
    </location>
</feature>
<feature type="compositionally biased region" description="Low complexity" evidence="2">
    <location>
        <begin position="761"/>
        <end position="788"/>
    </location>
</feature>
<keyword evidence="3" id="KW-0812">Transmembrane</keyword>
<feature type="region of interest" description="Disordered" evidence="2">
    <location>
        <begin position="86"/>
        <end position="114"/>
    </location>
</feature>
<proteinExistence type="predicted"/>
<name>A0AAD8Y7H9_9STRA</name>
<feature type="compositionally biased region" description="Low complexity" evidence="2">
    <location>
        <begin position="877"/>
        <end position="889"/>
    </location>
</feature>
<feature type="compositionally biased region" description="Basic residues" evidence="2">
    <location>
        <begin position="229"/>
        <end position="239"/>
    </location>
</feature>
<feature type="compositionally biased region" description="Low complexity" evidence="2">
    <location>
        <begin position="240"/>
        <end position="270"/>
    </location>
</feature>
<dbReference type="PANTHER" id="PTHR45733">
    <property type="entry name" value="FORMIN-J"/>
    <property type="match status" value="1"/>
</dbReference>
<feature type="region of interest" description="Disordered" evidence="2">
    <location>
        <begin position="47"/>
        <end position="70"/>
    </location>
</feature>
<dbReference type="PANTHER" id="PTHR45733:SF8">
    <property type="entry name" value="FORMIN-J"/>
    <property type="match status" value="1"/>
</dbReference>
<feature type="coiled-coil region" evidence="1">
    <location>
        <begin position="1030"/>
        <end position="1057"/>
    </location>
</feature>
<evidence type="ECO:0000313" key="4">
    <source>
        <dbReference type="EMBL" id="KAK1741216.1"/>
    </source>
</evidence>
<feature type="compositionally biased region" description="Polar residues" evidence="2">
    <location>
        <begin position="57"/>
        <end position="70"/>
    </location>
</feature>
<dbReference type="Proteomes" id="UP001224775">
    <property type="component" value="Unassembled WGS sequence"/>
</dbReference>
<feature type="region of interest" description="Disordered" evidence="2">
    <location>
        <begin position="319"/>
        <end position="360"/>
    </location>
</feature>
<feature type="compositionally biased region" description="Low complexity" evidence="2">
    <location>
        <begin position="592"/>
        <end position="606"/>
    </location>
</feature>
<evidence type="ECO:0000256" key="2">
    <source>
        <dbReference type="SAM" id="MobiDB-lite"/>
    </source>
</evidence>
<keyword evidence="3" id="KW-1133">Transmembrane helix</keyword>
<feature type="region of interest" description="Disordered" evidence="2">
    <location>
        <begin position="647"/>
        <end position="673"/>
    </location>
</feature>
<gene>
    <name evidence="4" type="ORF">QTG54_008468</name>
</gene>
<feature type="compositionally biased region" description="Low complexity" evidence="2">
    <location>
        <begin position="195"/>
        <end position="213"/>
    </location>
</feature>
<keyword evidence="5" id="KW-1185">Reference proteome</keyword>
<feature type="region of interest" description="Disordered" evidence="2">
    <location>
        <begin position="716"/>
        <end position="739"/>
    </location>
</feature>
<dbReference type="AlphaFoldDB" id="A0AAD8Y7H9"/>
<accession>A0AAD8Y7H9</accession>
<feature type="compositionally biased region" description="Low complexity" evidence="2">
    <location>
        <begin position="902"/>
        <end position="911"/>
    </location>
</feature>
<keyword evidence="1" id="KW-0175">Coiled coil</keyword>
<feature type="compositionally biased region" description="Polar residues" evidence="2">
    <location>
        <begin position="425"/>
        <end position="453"/>
    </location>
</feature>
<feature type="region of interest" description="Disordered" evidence="2">
    <location>
        <begin position="839"/>
        <end position="950"/>
    </location>
</feature>
<feature type="region of interest" description="Disordered" evidence="2">
    <location>
        <begin position="139"/>
        <end position="307"/>
    </location>
</feature>
<feature type="transmembrane region" description="Helical" evidence="3">
    <location>
        <begin position="1057"/>
        <end position="1077"/>
    </location>
</feature>
<dbReference type="InterPro" id="IPR051144">
    <property type="entry name" value="Formin_homology_domain"/>
</dbReference>